<name>A0ABR3TMU9_9PEZI</name>
<organism evidence="1 2">
    <name type="scientific">Diplodia intermedia</name>
    <dbReference type="NCBI Taxonomy" id="856260"/>
    <lineage>
        <taxon>Eukaryota</taxon>
        <taxon>Fungi</taxon>
        <taxon>Dikarya</taxon>
        <taxon>Ascomycota</taxon>
        <taxon>Pezizomycotina</taxon>
        <taxon>Dothideomycetes</taxon>
        <taxon>Dothideomycetes incertae sedis</taxon>
        <taxon>Botryosphaeriales</taxon>
        <taxon>Botryosphaeriaceae</taxon>
        <taxon>Diplodia</taxon>
    </lineage>
</organism>
<comment type="caution">
    <text evidence="1">The sequence shown here is derived from an EMBL/GenBank/DDBJ whole genome shotgun (WGS) entry which is preliminary data.</text>
</comment>
<dbReference type="EMBL" id="JAKEKT020000044">
    <property type="protein sequence ID" value="KAL1640965.1"/>
    <property type="molecule type" value="Genomic_DNA"/>
</dbReference>
<evidence type="ECO:0000313" key="2">
    <source>
        <dbReference type="Proteomes" id="UP001521184"/>
    </source>
</evidence>
<accession>A0ABR3TMU9</accession>
<proteinExistence type="predicted"/>
<gene>
    <name evidence="1" type="ORF">SLS58_006404</name>
</gene>
<dbReference type="Proteomes" id="UP001521184">
    <property type="component" value="Unassembled WGS sequence"/>
</dbReference>
<keyword evidence="2" id="KW-1185">Reference proteome</keyword>
<evidence type="ECO:0000313" key="1">
    <source>
        <dbReference type="EMBL" id="KAL1640965.1"/>
    </source>
</evidence>
<protein>
    <submittedName>
        <fullName evidence="1">Uncharacterized protein</fullName>
    </submittedName>
</protein>
<reference evidence="1 2" key="1">
    <citation type="journal article" date="2023" name="Plant Dis.">
        <title>First Report of Diplodia intermedia Causing Canker and Dieback Diseases on Apple Trees in Canada.</title>
        <authorList>
            <person name="Ellouze W."/>
            <person name="Ilyukhin E."/>
            <person name="Sulman M."/>
            <person name="Ali S."/>
        </authorList>
    </citation>
    <scope>NUCLEOTIDE SEQUENCE [LARGE SCALE GENOMIC DNA]</scope>
    <source>
        <strain evidence="1 2">M45-28</strain>
    </source>
</reference>
<sequence>MSERSDLHFSFTSRSRLLAQIRPRVAYLTSTLVLPLKPTLNAGNNALSKASLTVLSSHGPCQSLHINRTPPINQIRQTTRIPTTTTPRASKKEPRYVTLVSCSSSEARLHNSLHGTVETCHLTETRPEPRKAAVAGRLQTPRWTFNVSNNSWKKLSYREMVDINSLRALALVPGVAIDYAVKKAFKSDPEETFFNSHATEH</sequence>